<name>A0A4V3XBF3_9APHY</name>
<dbReference type="PANTHER" id="PTHR37848">
    <property type="entry name" value="EXPRESSED PROTEIN"/>
    <property type="match status" value="1"/>
</dbReference>
<evidence type="ECO:0000313" key="4">
    <source>
        <dbReference type="Proteomes" id="UP000309038"/>
    </source>
</evidence>
<keyword evidence="2" id="KW-1133">Transmembrane helix</keyword>
<keyword evidence="4" id="KW-1185">Reference proteome</keyword>
<reference evidence="3 4" key="1">
    <citation type="submission" date="2019-02" db="EMBL/GenBank/DDBJ databases">
        <title>Genome sequencing of the rare red list fungi Phlebia centrifuga.</title>
        <authorList>
            <person name="Buettner E."/>
            <person name="Kellner H."/>
        </authorList>
    </citation>
    <scope>NUCLEOTIDE SEQUENCE [LARGE SCALE GENOMIC DNA]</scope>
    <source>
        <strain evidence="3 4">DSM 108282</strain>
    </source>
</reference>
<feature type="transmembrane region" description="Helical" evidence="2">
    <location>
        <begin position="293"/>
        <end position="310"/>
    </location>
</feature>
<protein>
    <submittedName>
        <fullName evidence="3">Uncharacterized protein</fullName>
    </submittedName>
</protein>
<keyword evidence="2" id="KW-0472">Membrane</keyword>
<feature type="compositionally biased region" description="Basic and acidic residues" evidence="1">
    <location>
        <begin position="1"/>
        <end position="14"/>
    </location>
</feature>
<sequence length="405" mass="45096">MLLLDDKKGEHPTQADDNDFPGLGTVAGPSSLIDAPPTMEESVRDRILNVDFSDTDVFVPPGGEEDPPQFTPYEAEYFQTSDGKIVSHDDHLNEDVTSNITLAESTAPTAKVAPSGGLNQMMSPSWISTFTLIYHNILLPDRCIGQSPDEQPAYRGQMYTEVDGPPVGEVLGHIDMEVAAQRGSRRKVTRQETKRAEAWAHERQARGLPPWVGPGTDNALRPDEYCASPKMLKEFTYEKVVYGWNFAAVQAAVTAAVQSTYYNGKLTVKFQCRSNQVHIRANNWLSRMLSNKWIKFFLWITLLYPFIWMFKRFAAEGGGRWEVCGGAYPLKSWHFVSPGDHQGSVVQTNQGAAELVGMKEGEWFQNWEGTIKRAVNGRLKSSIPLTQSDVQPTSAALMLDGYRAS</sequence>
<gene>
    <name evidence="3" type="ORF">EW026_g945</name>
</gene>
<accession>A0A4V3XBF3</accession>
<organism evidence="3 4">
    <name type="scientific">Hermanssonia centrifuga</name>
    <dbReference type="NCBI Taxonomy" id="98765"/>
    <lineage>
        <taxon>Eukaryota</taxon>
        <taxon>Fungi</taxon>
        <taxon>Dikarya</taxon>
        <taxon>Basidiomycota</taxon>
        <taxon>Agaricomycotina</taxon>
        <taxon>Agaricomycetes</taxon>
        <taxon>Polyporales</taxon>
        <taxon>Meruliaceae</taxon>
        <taxon>Hermanssonia</taxon>
    </lineage>
</organism>
<dbReference type="PANTHER" id="PTHR37848:SF1">
    <property type="entry name" value="SUN DOMAIN-CONTAINING PROTEIN"/>
    <property type="match status" value="1"/>
</dbReference>
<comment type="caution">
    <text evidence="3">The sequence shown here is derived from an EMBL/GenBank/DDBJ whole genome shotgun (WGS) entry which is preliminary data.</text>
</comment>
<dbReference type="Proteomes" id="UP000309038">
    <property type="component" value="Unassembled WGS sequence"/>
</dbReference>
<evidence type="ECO:0000313" key="3">
    <source>
        <dbReference type="EMBL" id="THH01783.1"/>
    </source>
</evidence>
<keyword evidence="2" id="KW-0812">Transmembrane</keyword>
<dbReference type="AlphaFoldDB" id="A0A4V3XBF3"/>
<evidence type="ECO:0000256" key="2">
    <source>
        <dbReference type="SAM" id="Phobius"/>
    </source>
</evidence>
<dbReference type="EMBL" id="SGPJ01000016">
    <property type="protein sequence ID" value="THH01783.1"/>
    <property type="molecule type" value="Genomic_DNA"/>
</dbReference>
<feature type="region of interest" description="Disordered" evidence="1">
    <location>
        <begin position="1"/>
        <end position="37"/>
    </location>
</feature>
<evidence type="ECO:0000256" key="1">
    <source>
        <dbReference type="SAM" id="MobiDB-lite"/>
    </source>
</evidence>
<proteinExistence type="predicted"/>